<accession>A0AAU8JZR6</accession>
<evidence type="ECO:0000256" key="4">
    <source>
        <dbReference type="ARBA" id="ARBA00022729"/>
    </source>
</evidence>
<evidence type="ECO:0000256" key="9">
    <source>
        <dbReference type="ARBA" id="ARBA00023288"/>
    </source>
</evidence>
<evidence type="ECO:0000256" key="1">
    <source>
        <dbReference type="ARBA" id="ARBA00004752"/>
    </source>
</evidence>
<dbReference type="InterPro" id="IPR050979">
    <property type="entry name" value="LD-transpeptidase"/>
</dbReference>
<dbReference type="PANTHER" id="PTHR30582">
    <property type="entry name" value="L,D-TRANSPEPTIDASE"/>
    <property type="match status" value="1"/>
</dbReference>
<evidence type="ECO:0000256" key="2">
    <source>
        <dbReference type="ARBA" id="ARBA00022475"/>
    </source>
</evidence>
<dbReference type="GO" id="GO:0018104">
    <property type="term" value="P:peptidoglycan-protein cross-linking"/>
    <property type="evidence" value="ECO:0007669"/>
    <property type="project" value="TreeGrafter"/>
</dbReference>
<dbReference type="Gene3D" id="2.60.40.3780">
    <property type="match status" value="1"/>
</dbReference>
<dbReference type="PANTHER" id="PTHR30582:SF2">
    <property type="entry name" value="L,D-TRANSPEPTIDASE YCIB-RELATED"/>
    <property type="match status" value="1"/>
</dbReference>
<evidence type="ECO:0000256" key="7">
    <source>
        <dbReference type="ARBA" id="ARBA00023136"/>
    </source>
</evidence>
<dbReference type="GO" id="GO:0071972">
    <property type="term" value="F:peptidoglycan L,D-transpeptidase activity"/>
    <property type="evidence" value="ECO:0007669"/>
    <property type="project" value="TreeGrafter"/>
</dbReference>
<evidence type="ECO:0000256" key="6">
    <source>
        <dbReference type="ARBA" id="ARBA00022984"/>
    </source>
</evidence>
<sequence>MKSIRGGLAVGALGGALVLMVAGCSSGGGKTAEGAPAGAPNATAAARPAVSAAVVSIEPANGAADVKPSGALKVSVAGGKLTTVKVTGPDGKEVPGALAADGLSWLPADALSVSSKYQVSAQAADAAGTVATAESGFTTLTPAKEADPHDNIADNETYGVGMIVSLVFNKDVKEKAAVEKGVTFETSDGTVVKGHWFGDRRVDFRPEKYWKPGTKVTVRYRLKGVEISPGVYGGVDRDEPFSIGRSQISTADMATDQMTVERDGQAAETVPVTGGKPGFDTWNGTMVISEKYESTRMTSRGVTTPGSGDEYDIDDVPHAMRLTDSGTFVHGNYWGRGVFGKSNTSHGCVGISDAKGGSDGSRAGTFFHSSLVGDVVTVVNSKSDKVRPDNGLSGWNLDWSAW</sequence>
<dbReference type="GO" id="GO:0005576">
    <property type="term" value="C:extracellular region"/>
    <property type="evidence" value="ECO:0007669"/>
    <property type="project" value="TreeGrafter"/>
</dbReference>
<evidence type="ECO:0000256" key="13">
    <source>
        <dbReference type="PROSITE-ProRule" id="PRU01373"/>
    </source>
</evidence>
<keyword evidence="11 13" id="KW-0961">Cell wall biogenesis/degradation</keyword>
<gene>
    <name evidence="15" type="ORF">ABWK59_22345</name>
</gene>
<evidence type="ECO:0000256" key="11">
    <source>
        <dbReference type="ARBA" id="ARBA00023316"/>
    </source>
</evidence>
<dbReference type="Pfam" id="PF03734">
    <property type="entry name" value="YkuD"/>
    <property type="match status" value="1"/>
</dbReference>
<dbReference type="KEGG" id="kcm:ABWK59_22345"/>
<dbReference type="CDD" id="cd16913">
    <property type="entry name" value="YkuD_like"/>
    <property type="match status" value="1"/>
</dbReference>
<dbReference type="EMBL" id="CP159872">
    <property type="protein sequence ID" value="XCM81455.1"/>
    <property type="molecule type" value="Genomic_DNA"/>
</dbReference>
<dbReference type="PROSITE" id="PS52029">
    <property type="entry name" value="LD_TPASE"/>
    <property type="match status" value="1"/>
</dbReference>
<dbReference type="AlphaFoldDB" id="A0AAU8JZR6"/>
<protein>
    <submittedName>
        <fullName evidence="15">Ig-like domain-containing protein</fullName>
    </submittedName>
</protein>
<evidence type="ECO:0000256" key="3">
    <source>
        <dbReference type="ARBA" id="ARBA00022679"/>
    </source>
</evidence>
<feature type="active site" description="Nucleophile" evidence="13">
    <location>
        <position position="348"/>
    </location>
</feature>
<organism evidence="15">
    <name type="scientific">Kitasatospora camelliae</name>
    <dbReference type="NCBI Taxonomy" id="3156397"/>
    <lineage>
        <taxon>Bacteria</taxon>
        <taxon>Bacillati</taxon>
        <taxon>Actinomycetota</taxon>
        <taxon>Actinomycetes</taxon>
        <taxon>Kitasatosporales</taxon>
        <taxon>Streptomycetaceae</taxon>
        <taxon>Kitasatospora</taxon>
    </lineage>
</organism>
<keyword evidence="9" id="KW-0449">Lipoprotein</keyword>
<dbReference type="GO" id="GO:0016746">
    <property type="term" value="F:acyltransferase activity"/>
    <property type="evidence" value="ECO:0007669"/>
    <property type="project" value="UniProtKB-KW"/>
</dbReference>
<evidence type="ECO:0000313" key="15">
    <source>
        <dbReference type="EMBL" id="XCM81455.1"/>
    </source>
</evidence>
<dbReference type="FunFam" id="2.40.440.10:FF:000005">
    <property type="entry name" value="L,D-transpeptidase 2"/>
    <property type="match status" value="1"/>
</dbReference>
<dbReference type="InterPro" id="IPR041280">
    <property type="entry name" value="Big_10"/>
</dbReference>
<keyword evidence="3" id="KW-0808">Transferase</keyword>
<dbReference type="Gene3D" id="2.40.440.10">
    <property type="entry name" value="L,D-transpeptidase catalytic domain-like"/>
    <property type="match status" value="1"/>
</dbReference>
<evidence type="ECO:0000256" key="5">
    <source>
        <dbReference type="ARBA" id="ARBA00022960"/>
    </source>
</evidence>
<feature type="active site" description="Proton donor/acceptor" evidence="13">
    <location>
        <position position="330"/>
    </location>
</feature>
<comment type="pathway">
    <text evidence="12">Glycan biosynthesis.</text>
</comment>
<keyword evidence="10" id="KW-0012">Acyltransferase</keyword>
<dbReference type="GO" id="GO:0071555">
    <property type="term" value="P:cell wall organization"/>
    <property type="evidence" value="ECO:0007669"/>
    <property type="project" value="UniProtKB-UniRule"/>
</dbReference>
<comment type="pathway">
    <text evidence="1 13">Cell wall biogenesis; peptidoglycan biosynthesis.</text>
</comment>
<keyword evidence="2" id="KW-1003">Cell membrane</keyword>
<dbReference type="Pfam" id="PF17964">
    <property type="entry name" value="Big_10"/>
    <property type="match status" value="1"/>
</dbReference>
<reference evidence="15" key="1">
    <citation type="submission" date="2024-06" db="EMBL/GenBank/DDBJ databases">
        <title>The genome sequences of Kitasatospora sp. strain HUAS MG31.</title>
        <authorList>
            <person name="Mo P."/>
        </authorList>
    </citation>
    <scope>NUCLEOTIDE SEQUENCE</scope>
    <source>
        <strain evidence="15">HUAS MG31</strain>
    </source>
</reference>
<proteinExistence type="predicted"/>
<evidence type="ECO:0000259" key="14">
    <source>
        <dbReference type="PROSITE" id="PS52029"/>
    </source>
</evidence>
<dbReference type="Gene3D" id="2.60.40.3710">
    <property type="match status" value="1"/>
</dbReference>
<dbReference type="GO" id="GO:0008360">
    <property type="term" value="P:regulation of cell shape"/>
    <property type="evidence" value="ECO:0007669"/>
    <property type="project" value="UniProtKB-UniRule"/>
</dbReference>
<dbReference type="PROSITE" id="PS51257">
    <property type="entry name" value="PROKAR_LIPOPROTEIN"/>
    <property type="match status" value="1"/>
</dbReference>
<keyword evidence="7" id="KW-0472">Membrane</keyword>
<keyword evidence="6 13" id="KW-0573">Peptidoglycan synthesis</keyword>
<name>A0AAU8JZR6_9ACTN</name>
<evidence type="ECO:0000256" key="8">
    <source>
        <dbReference type="ARBA" id="ARBA00023139"/>
    </source>
</evidence>
<dbReference type="InterPro" id="IPR038063">
    <property type="entry name" value="Transpep_catalytic_dom"/>
</dbReference>
<keyword evidence="4" id="KW-0732">Signal</keyword>
<evidence type="ECO:0000256" key="10">
    <source>
        <dbReference type="ARBA" id="ARBA00023315"/>
    </source>
</evidence>
<evidence type="ECO:0000256" key="12">
    <source>
        <dbReference type="ARBA" id="ARBA00060592"/>
    </source>
</evidence>
<feature type="domain" description="L,D-TPase catalytic" evidence="14">
    <location>
        <begin position="247"/>
        <end position="379"/>
    </location>
</feature>
<dbReference type="SUPFAM" id="SSF141523">
    <property type="entry name" value="L,D-transpeptidase catalytic domain-like"/>
    <property type="match status" value="1"/>
</dbReference>
<dbReference type="RefSeq" id="WP_354642389.1">
    <property type="nucleotide sequence ID" value="NZ_CP159872.1"/>
</dbReference>
<keyword evidence="8" id="KW-0564">Palmitate</keyword>
<keyword evidence="5 13" id="KW-0133">Cell shape</keyword>
<dbReference type="InterPro" id="IPR005490">
    <property type="entry name" value="LD_TPept_cat_dom"/>
</dbReference>